<comment type="caution">
    <text evidence="5">The sequence shown here is derived from an EMBL/GenBank/DDBJ whole genome shotgun (WGS) entry which is preliminary data.</text>
</comment>
<dbReference type="PANTHER" id="PTHR33563:SF1">
    <property type="entry name" value="3-DEHYDROQUINATE SYNTHASE"/>
    <property type="match status" value="1"/>
</dbReference>
<reference evidence="5" key="1">
    <citation type="journal article" date="2020" name="mSystems">
        <title>Genome- and Community-Level Interaction Insights into Carbon Utilization and Element Cycling Functions of Hydrothermarchaeota in Hydrothermal Sediment.</title>
        <authorList>
            <person name="Zhou Z."/>
            <person name="Liu Y."/>
            <person name="Xu W."/>
            <person name="Pan J."/>
            <person name="Luo Z.H."/>
            <person name="Li M."/>
        </authorList>
    </citation>
    <scope>NUCLEOTIDE SEQUENCE [LARGE SCALE GENOMIC DNA]</scope>
    <source>
        <strain evidence="5">HyVt-115</strain>
    </source>
</reference>
<evidence type="ECO:0000313" key="5">
    <source>
        <dbReference type="EMBL" id="HDD52991.1"/>
    </source>
</evidence>
<evidence type="ECO:0000256" key="2">
    <source>
        <dbReference type="ARBA" id="ARBA00023141"/>
    </source>
</evidence>
<dbReference type="NCBIfam" id="NF002627">
    <property type="entry name" value="PRK02290.1-5"/>
    <property type="match status" value="1"/>
</dbReference>
<evidence type="ECO:0000259" key="4">
    <source>
        <dbReference type="Pfam" id="PF26558"/>
    </source>
</evidence>
<dbReference type="InterPro" id="IPR002812">
    <property type="entry name" value="DHQS"/>
</dbReference>
<dbReference type="PANTHER" id="PTHR33563">
    <property type="match status" value="1"/>
</dbReference>
<dbReference type="GO" id="GO:0102042">
    <property type="term" value="F:dehydroquinate synthase activity"/>
    <property type="evidence" value="ECO:0007669"/>
    <property type="project" value="UniProtKB-EC"/>
</dbReference>
<name>A0A7C0U6E2_9BACT</name>
<dbReference type="EC" id="1.4.1.24" evidence="5"/>
<dbReference type="EMBL" id="DQWS01000109">
    <property type="protein sequence ID" value="HDD52991.1"/>
    <property type="molecule type" value="Genomic_DNA"/>
</dbReference>
<dbReference type="AlphaFoldDB" id="A0A7C0U6E2"/>
<protein>
    <submittedName>
        <fullName evidence="5">3-dehydroquinate synthase II</fullName>
        <ecNumber evidence="5">1.4.1.24</ecNumber>
    </submittedName>
</protein>
<keyword evidence="1" id="KW-0028">Amino-acid biosynthesis</keyword>
<dbReference type="GO" id="GO:0008652">
    <property type="term" value="P:amino acid biosynthetic process"/>
    <property type="evidence" value="ECO:0007669"/>
    <property type="project" value="UniProtKB-KW"/>
</dbReference>
<gene>
    <name evidence="5" type="ORF">ENF32_02855</name>
</gene>
<evidence type="ECO:0000259" key="3">
    <source>
        <dbReference type="Pfam" id="PF01959"/>
    </source>
</evidence>
<feature type="domain" description="3-dehydroquinate synthase N-terminal" evidence="3">
    <location>
        <begin position="2"/>
        <end position="142"/>
    </location>
</feature>
<organism evidence="5">
    <name type="scientific">Thermosulfidibacter takaii</name>
    <dbReference type="NCBI Taxonomy" id="412593"/>
    <lineage>
        <taxon>Bacteria</taxon>
        <taxon>Pseudomonadati</taxon>
        <taxon>Thermosulfidibacterota</taxon>
        <taxon>Thermosulfidibacteria</taxon>
        <taxon>Thermosulfidibacterales</taxon>
        <taxon>Thermosulfidibacteraceae</taxon>
    </lineage>
</organism>
<dbReference type="GO" id="GO:0003856">
    <property type="term" value="F:3-dehydroquinate synthase activity"/>
    <property type="evidence" value="ECO:0007669"/>
    <property type="project" value="InterPro"/>
</dbReference>
<keyword evidence="5" id="KW-0560">Oxidoreductase</keyword>
<dbReference type="HAMAP" id="MF_01244">
    <property type="entry name" value="Arch_DHQ_synthase"/>
    <property type="match status" value="1"/>
</dbReference>
<sequence>MSEVWVRVVPYNKRLVTTALEAGAQGIWVEEDRVEDVRALGRVKVVAPGGDLVPGEDFFFVEVSTGEDQEKAMALAQRGPVVVDTTDWRVIPLENLVAAASDRVWAVVRSEEEMALALGVLERGVAGVVVDVEDPALLRDLVLMAREGGEKVVLGEAEILEVTPLGLGDRVCVDTCSLMGCGQGMLVGNSSAFLFLVHSESVENPYVAPRPFRVNAGAVHAYVLVPGGRTRYLSELKAGDEVLVVDHEGSGQRALVGRSKVERRPLLMVRARVGDEEGSCILQNAETIRLVSPQGEPLSVVSLKPGDWVLVRLEKGGRHFGMKVEETIQEK</sequence>
<accession>A0A7C0U6E2</accession>
<keyword evidence="2" id="KW-0057">Aromatic amino acid biosynthesis</keyword>
<evidence type="ECO:0000256" key="1">
    <source>
        <dbReference type="ARBA" id="ARBA00022605"/>
    </source>
</evidence>
<dbReference type="Pfam" id="PF01959">
    <property type="entry name" value="DHQS"/>
    <property type="match status" value="1"/>
</dbReference>
<proteinExistence type="inferred from homology"/>
<dbReference type="InterPro" id="IPR030960">
    <property type="entry name" value="DHQS/DOIS_N"/>
</dbReference>
<dbReference type="PIRSF" id="PIRSF006655">
    <property type="entry name" value="DHQ_synth"/>
    <property type="match status" value="1"/>
</dbReference>
<dbReference type="GO" id="GO:0009073">
    <property type="term" value="P:aromatic amino acid family biosynthetic process"/>
    <property type="evidence" value="ECO:0007669"/>
    <property type="project" value="UniProtKB-KW"/>
</dbReference>
<dbReference type="InterPro" id="IPR056179">
    <property type="entry name" value="DHQS_C"/>
</dbReference>
<dbReference type="Pfam" id="PF26558">
    <property type="entry name" value="DHQS_2nd"/>
    <property type="match status" value="1"/>
</dbReference>
<dbReference type="Proteomes" id="UP000885690">
    <property type="component" value="Unassembled WGS sequence"/>
</dbReference>
<feature type="domain" description="3-dehydroquinate synthase C-terminal" evidence="4">
    <location>
        <begin position="157"/>
        <end position="331"/>
    </location>
</feature>